<evidence type="ECO:0000313" key="3">
    <source>
        <dbReference type="Proteomes" id="UP000801492"/>
    </source>
</evidence>
<dbReference type="GO" id="GO:0006629">
    <property type="term" value="P:lipid metabolic process"/>
    <property type="evidence" value="ECO:0007669"/>
    <property type="project" value="InterPro"/>
</dbReference>
<dbReference type="InterPro" id="IPR006693">
    <property type="entry name" value="AB_hydrolase_lipase"/>
</dbReference>
<organism evidence="2 3">
    <name type="scientific">Ignelater luminosus</name>
    <name type="common">Cucubano</name>
    <name type="synonym">Pyrophorus luminosus</name>
    <dbReference type="NCBI Taxonomy" id="2038154"/>
    <lineage>
        <taxon>Eukaryota</taxon>
        <taxon>Metazoa</taxon>
        <taxon>Ecdysozoa</taxon>
        <taxon>Arthropoda</taxon>
        <taxon>Hexapoda</taxon>
        <taxon>Insecta</taxon>
        <taxon>Pterygota</taxon>
        <taxon>Neoptera</taxon>
        <taxon>Endopterygota</taxon>
        <taxon>Coleoptera</taxon>
        <taxon>Polyphaga</taxon>
        <taxon>Elateriformia</taxon>
        <taxon>Elateroidea</taxon>
        <taxon>Elateridae</taxon>
        <taxon>Agrypninae</taxon>
        <taxon>Pyrophorini</taxon>
        <taxon>Ignelater</taxon>
    </lineage>
</organism>
<dbReference type="SUPFAM" id="SSF53474">
    <property type="entry name" value="alpha/beta-Hydrolases"/>
    <property type="match status" value="1"/>
</dbReference>
<accession>A0A8K0CZ55</accession>
<dbReference type="Gene3D" id="3.40.50.1820">
    <property type="entry name" value="alpha/beta hydrolase"/>
    <property type="match status" value="1"/>
</dbReference>
<dbReference type="PANTHER" id="PTHR11005">
    <property type="entry name" value="LYSOSOMAL ACID LIPASE-RELATED"/>
    <property type="match status" value="1"/>
</dbReference>
<feature type="non-terminal residue" evidence="2">
    <location>
        <position position="1"/>
    </location>
</feature>
<keyword evidence="3" id="KW-1185">Reference proteome</keyword>
<feature type="domain" description="Partial AB-hydrolase lipase" evidence="1">
    <location>
        <begin position="2"/>
        <end position="59"/>
    </location>
</feature>
<dbReference type="Proteomes" id="UP000801492">
    <property type="component" value="Unassembled WGS sequence"/>
</dbReference>
<dbReference type="EMBL" id="VTPC01017501">
    <property type="protein sequence ID" value="KAF2891970.1"/>
    <property type="molecule type" value="Genomic_DNA"/>
</dbReference>
<dbReference type="InterPro" id="IPR029058">
    <property type="entry name" value="AB_hydrolase_fold"/>
</dbReference>
<feature type="non-terminal residue" evidence="2">
    <location>
        <position position="65"/>
    </location>
</feature>
<name>A0A8K0CZ55_IGNLU</name>
<evidence type="ECO:0000313" key="2">
    <source>
        <dbReference type="EMBL" id="KAF2891970.1"/>
    </source>
</evidence>
<proteinExistence type="predicted"/>
<dbReference type="OrthoDB" id="6777020at2759"/>
<protein>
    <recommendedName>
        <fullName evidence="1">Partial AB-hydrolase lipase domain-containing protein</fullName>
    </recommendedName>
</protein>
<dbReference type="AlphaFoldDB" id="A0A8K0CZ55"/>
<evidence type="ECO:0000259" key="1">
    <source>
        <dbReference type="Pfam" id="PF04083"/>
    </source>
</evidence>
<dbReference type="Pfam" id="PF04083">
    <property type="entry name" value="Abhydro_lipase"/>
    <property type="match status" value="1"/>
</dbReference>
<comment type="caution">
    <text evidence="2">The sequence shown here is derived from an EMBL/GenBank/DDBJ whole genome shotgun (WGS) entry which is preliminary data.</text>
</comment>
<gene>
    <name evidence="2" type="ORF">ILUMI_14203</name>
</gene>
<sequence length="65" mass="7183">PELIQKYGYPSETYTNQSKDGYLLEIHRIPYGKAGPSENRPAVYLQHGLLCSSADWVIAGPGKGF</sequence>
<reference evidence="2" key="1">
    <citation type="submission" date="2019-08" db="EMBL/GenBank/DDBJ databases">
        <title>The genome of the North American firefly Photinus pyralis.</title>
        <authorList>
            <consortium name="Photinus pyralis genome working group"/>
            <person name="Fallon T.R."/>
            <person name="Sander Lower S.E."/>
            <person name="Weng J.-K."/>
        </authorList>
    </citation>
    <scope>NUCLEOTIDE SEQUENCE</scope>
    <source>
        <strain evidence="2">TRF0915ILg1</strain>
        <tissue evidence="2">Whole body</tissue>
    </source>
</reference>